<protein>
    <submittedName>
        <fullName evidence="7">Serine/threonine protein kinase-transforming protein raf, putative</fullName>
        <ecNumber evidence="7">2.7.11.22</ecNumber>
    </submittedName>
</protein>
<dbReference type="RefSeq" id="XP_004185666.1">
    <property type="nucleotide sequence ID" value="XM_004185618.1"/>
</dbReference>
<dbReference type="GO" id="GO:0005524">
    <property type="term" value="F:ATP binding"/>
    <property type="evidence" value="ECO:0007669"/>
    <property type="project" value="UniProtKB-KW"/>
</dbReference>
<dbReference type="Gene3D" id="3.30.200.20">
    <property type="entry name" value="Phosphorylase Kinase, domain 1"/>
    <property type="match status" value="1"/>
</dbReference>
<gene>
    <name evidence="7" type="ORF">EIN_036070</name>
</gene>
<dbReference type="SUPFAM" id="SSF56112">
    <property type="entry name" value="Protein kinase-like (PK-like)"/>
    <property type="match status" value="1"/>
</dbReference>
<name>A0A0A1TY33_ENTIV</name>
<organism evidence="7 8">
    <name type="scientific">Entamoeba invadens IP1</name>
    <dbReference type="NCBI Taxonomy" id="370355"/>
    <lineage>
        <taxon>Eukaryota</taxon>
        <taxon>Amoebozoa</taxon>
        <taxon>Evosea</taxon>
        <taxon>Archamoebae</taxon>
        <taxon>Mastigamoebida</taxon>
        <taxon>Entamoebidae</taxon>
        <taxon>Entamoeba</taxon>
    </lineage>
</organism>
<keyword evidence="7" id="KW-0808">Transferase</keyword>
<dbReference type="EC" id="2.7.11.22" evidence="7"/>
<evidence type="ECO:0000313" key="7">
    <source>
        <dbReference type="EMBL" id="ELP86320.1"/>
    </source>
</evidence>
<keyword evidence="2" id="KW-0067">ATP-binding</keyword>
<keyword evidence="7" id="KW-0723">Serine/threonine-protein kinase</keyword>
<reference evidence="7 8" key="1">
    <citation type="submission" date="2012-10" db="EMBL/GenBank/DDBJ databases">
        <authorList>
            <person name="Zafar N."/>
            <person name="Inman J."/>
            <person name="Hall N."/>
            <person name="Lorenzi H."/>
            <person name="Caler E."/>
        </authorList>
    </citation>
    <scope>NUCLEOTIDE SEQUENCE [LARGE SCALE GENOMIC DNA]</scope>
    <source>
        <strain evidence="7 8">IP1</strain>
    </source>
</reference>
<dbReference type="Pfam" id="PF00017">
    <property type="entry name" value="SH2"/>
    <property type="match status" value="1"/>
</dbReference>
<dbReference type="SMART" id="SM00220">
    <property type="entry name" value="S_TKc"/>
    <property type="match status" value="1"/>
</dbReference>
<dbReference type="InterPro" id="IPR036860">
    <property type="entry name" value="SH2_dom_sf"/>
</dbReference>
<evidence type="ECO:0000256" key="3">
    <source>
        <dbReference type="ARBA" id="ARBA00025089"/>
    </source>
</evidence>
<dbReference type="PANTHER" id="PTHR44329">
    <property type="entry name" value="SERINE/THREONINE-PROTEIN KINASE TNNI3K-RELATED"/>
    <property type="match status" value="1"/>
</dbReference>
<keyword evidence="7" id="KW-0418">Kinase</keyword>
<dbReference type="InterPro" id="IPR051681">
    <property type="entry name" value="Ser/Thr_Kinases-Pseudokinases"/>
</dbReference>
<comment type="function">
    <text evidence="3">Required for proper chemotaxis and phagocytosis; proper spatiotemporal control of F-actin levels in chemotaxing cells. Negative regulator of the PI3K (phosphatidylinositol 3 kinase) pathway. Predominantly phosphorylates serines and threonines and tyrosines at a lower level.</text>
</comment>
<dbReference type="VEuPathDB" id="AmoebaDB:EIN_036070"/>
<dbReference type="GO" id="GO:0004693">
    <property type="term" value="F:cyclin-dependent protein serine/threonine kinase activity"/>
    <property type="evidence" value="ECO:0007669"/>
    <property type="project" value="UniProtKB-EC"/>
</dbReference>
<dbReference type="AlphaFoldDB" id="A0A0A1TY33"/>
<keyword evidence="4" id="KW-0727">SH2 domain</keyword>
<dbReference type="GeneID" id="14885300"/>
<feature type="domain" description="Protein kinase" evidence="6">
    <location>
        <begin position="14"/>
        <end position="308"/>
    </location>
</feature>
<evidence type="ECO:0000313" key="8">
    <source>
        <dbReference type="Proteomes" id="UP000014680"/>
    </source>
</evidence>
<dbReference type="PROSITE" id="PS50011">
    <property type="entry name" value="PROTEIN_KINASE_DOM"/>
    <property type="match status" value="1"/>
</dbReference>
<dbReference type="Gene3D" id="1.10.510.10">
    <property type="entry name" value="Transferase(Phosphotransferase) domain 1"/>
    <property type="match status" value="1"/>
</dbReference>
<evidence type="ECO:0000256" key="4">
    <source>
        <dbReference type="PROSITE-ProRule" id="PRU00191"/>
    </source>
</evidence>
<dbReference type="InterPro" id="IPR000980">
    <property type="entry name" value="SH2"/>
</dbReference>
<proteinExistence type="predicted"/>
<dbReference type="KEGG" id="eiv:EIN_036070"/>
<dbReference type="InterPro" id="IPR000719">
    <property type="entry name" value="Prot_kinase_dom"/>
</dbReference>
<feature type="domain" description="SH2" evidence="5">
    <location>
        <begin position="402"/>
        <end position="482"/>
    </location>
</feature>
<keyword evidence="1" id="KW-0547">Nucleotide-binding</keyword>
<dbReference type="PANTHER" id="PTHR44329:SF53">
    <property type="entry name" value="DUAL SPECIFICITY PROTEIN KINASE SHKD"/>
    <property type="match status" value="1"/>
</dbReference>
<dbReference type="Proteomes" id="UP000014680">
    <property type="component" value="Unassembled WGS sequence"/>
</dbReference>
<dbReference type="Gene3D" id="3.30.505.10">
    <property type="entry name" value="SH2 domain"/>
    <property type="match status" value="1"/>
</dbReference>
<evidence type="ECO:0000256" key="1">
    <source>
        <dbReference type="ARBA" id="ARBA00022741"/>
    </source>
</evidence>
<dbReference type="InterPro" id="IPR011009">
    <property type="entry name" value="Kinase-like_dom_sf"/>
</dbReference>
<dbReference type="EMBL" id="KB206993">
    <property type="protein sequence ID" value="ELP86320.1"/>
    <property type="molecule type" value="Genomic_DNA"/>
</dbReference>
<dbReference type="PROSITE" id="PS00108">
    <property type="entry name" value="PROTEIN_KINASE_ST"/>
    <property type="match status" value="1"/>
</dbReference>
<dbReference type="PROSITE" id="PS50001">
    <property type="entry name" value="SH2"/>
    <property type="match status" value="1"/>
</dbReference>
<evidence type="ECO:0000259" key="6">
    <source>
        <dbReference type="PROSITE" id="PS50011"/>
    </source>
</evidence>
<sequence length="504" mass="57979">MSNDYLLLDSSDFVFDEFPIGEGLAGVVYKASLKGLNVAVKIPRDEVFQQTNQVLGDSYYKEIETIRKLRHPNLVLFIGTVLIQNRPSIVTEYVDSNLDNFIHFPDKLPTIFLSREFDVPLKIDLFTQCCIGVQWIHNRLNLIHRDLKPTNFLLTKTFEIKICDFNFAEDGSVEAHRKFKGSVLYCAPEVLMESETYGKEIDIYSLGMVMYELFYEKIPFFDHTHLQSAEDLVMLLNSKITPFLPLNFLKLNENNSKMEDDIEKIKSEFGDLLDVVPRCAEDVMLQCWDLDGKKRPSCNKLVQLLEEMKVETTVTSETAGQWWKNSFSQNGEIPKVVTVLEFVSALKRFITKDDKDSKLVEYIKEVKEVDLETFEKMVDMFGTFFKDKKCFTMMLEVMHSDWWFPFYSKDEAAAQLESTVDGTFLIRESTSVKGSPLTLSRKDNGKVVHSRINRISTGKEIVYSIQTKEKNLVNWDLTALVEELIKCGSIKTPCEKCGTCGNYS</sequence>
<dbReference type="SUPFAM" id="SSF55550">
    <property type="entry name" value="SH2 domain"/>
    <property type="match status" value="1"/>
</dbReference>
<keyword evidence="8" id="KW-1185">Reference proteome</keyword>
<dbReference type="Pfam" id="PF00069">
    <property type="entry name" value="Pkinase"/>
    <property type="match status" value="1"/>
</dbReference>
<accession>A0A0A1TY33</accession>
<evidence type="ECO:0000259" key="5">
    <source>
        <dbReference type="PROSITE" id="PS50001"/>
    </source>
</evidence>
<dbReference type="OrthoDB" id="68483at2759"/>
<dbReference type="OMA" id="SIPAPWE"/>
<evidence type="ECO:0000256" key="2">
    <source>
        <dbReference type="ARBA" id="ARBA00022840"/>
    </source>
</evidence>
<dbReference type="SMART" id="SM00252">
    <property type="entry name" value="SH2"/>
    <property type="match status" value="1"/>
</dbReference>
<dbReference type="InterPro" id="IPR008271">
    <property type="entry name" value="Ser/Thr_kinase_AS"/>
</dbReference>
<dbReference type="CDD" id="cd00173">
    <property type="entry name" value="SH2"/>
    <property type="match status" value="1"/>
</dbReference>